<dbReference type="InterPro" id="IPR023213">
    <property type="entry name" value="CAT-like_dom_sf"/>
</dbReference>
<evidence type="ECO:0000256" key="3">
    <source>
        <dbReference type="ARBA" id="ARBA00023315"/>
    </source>
</evidence>
<dbReference type="Proteomes" id="UP000694388">
    <property type="component" value="Unplaced"/>
</dbReference>
<comment type="similarity">
    <text evidence="1">Belongs to the carnitine/choline acetyltransferase family.</text>
</comment>
<accession>A0A8C4PWY3</accession>
<evidence type="ECO:0000256" key="4">
    <source>
        <dbReference type="PIRSR" id="PIRSR600542-1"/>
    </source>
</evidence>
<dbReference type="SUPFAM" id="SSF52777">
    <property type="entry name" value="CoA-dependent acyltransferases"/>
    <property type="match status" value="2"/>
</dbReference>
<dbReference type="GO" id="GO:0004095">
    <property type="term" value="F:carnitine O-palmitoyltransferase activity"/>
    <property type="evidence" value="ECO:0007669"/>
    <property type="project" value="TreeGrafter"/>
</dbReference>
<dbReference type="InterPro" id="IPR000542">
    <property type="entry name" value="Carn_acyl_trans"/>
</dbReference>
<evidence type="ECO:0000313" key="7">
    <source>
        <dbReference type="Ensembl" id="ENSEBUP00000002521.1"/>
    </source>
</evidence>
<evidence type="ECO:0000313" key="8">
    <source>
        <dbReference type="Proteomes" id="UP000694388"/>
    </source>
</evidence>
<dbReference type="AlphaFoldDB" id="A0A8C4PWY3"/>
<dbReference type="OMA" id="PAVTHEN"/>
<protein>
    <recommendedName>
        <fullName evidence="6">Choline/carnitine acyltransferase domain-containing protein</fullName>
    </recommendedName>
</protein>
<dbReference type="PANTHER" id="PTHR22589:SF16">
    <property type="entry name" value="CARNITINE O-PALMITOYLTRANSFERASE 2, MITOCHONDRIAL"/>
    <property type="match status" value="1"/>
</dbReference>
<dbReference type="GeneTree" id="ENSGT01150000286999"/>
<evidence type="ECO:0000256" key="5">
    <source>
        <dbReference type="SAM" id="SignalP"/>
    </source>
</evidence>
<organism evidence="7 8">
    <name type="scientific">Eptatretus burgeri</name>
    <name type="common">Inshore hagfish</name>
    <dbReference type="NCBI Taxonomy" id="7764"/>
    <lineage>
        <taxon>Eukaryota</taxon>
        <taxon>Metazoa</taxon>
        <taxon>Chordata</taxon>
        <taxon>Craniata</taxon>
        <taxon>Vertebrata</taxon>
        <taxon>Cyclostomata</taxon>
        <taxon>Myxini</taxon>
        <taxon>Myxiniformes</taxon>
        <taxon>Myxinidae</taxon>
        <taxon>Eptatretinae</taxon>
        <taxon>Eptatretus</taxon>
    </lineage>
</organism>
<dbReference type="InterPro" id="IPR042231">
    <property type="entry name" value="Cho/carn_acyl_trans_2"/>
</dbReference>
<dbReference type="GO" id="GO:0005739">
    <property type="term" value="C:mitochondrion"/>
    <property type="evidence" value="ECO:0007669"/>
    <property type="project" value="TreeGrafter"/>
</dbReference>
<feature type="chain" id="PRO_5034031175" description="Choline/carnitine acyltransferase domain-containing protein" evidence="5">
    <location>
        <begin position="17"/>
        <end position="516"/>
    </location>
</feature>
<evidence type="ECO:0000259" key="6">
    <source>
        <dbReference type="Pfam" id="PF00755"/>
    </source>
</evidence>
<reference evidence="7" key="2">
    <citation type="submission" date="2025-09" db="UniProtKB">
        <authorList>
            <consortium name="Ensembl"/>
        </authorList>
    </citation>
    <scope>IDENTIFICATION</scope>
</reference>
<feature type="active site" description="Proton acceptor" evidence="4">
    <location>
        <position position="320"/>
    </location>
</feature>
<keyword evidence="3" id="KW-0012">Acyltransferase</keyword>
<reference evidence="7" key="1">
    <citation type="submission" date="2025-08" db="UniProtKB">
        <authorList>
            <consortium name="Ensembl"/>
        </authorList>
    </citation>
    <scope>IDENTIFICATION</scope>
</reference>
<proteinExistence type="inferred from homology"/>
<dbReference type="InterPro" id="IPR039551">
    <property type="entry name" value="Cho/carn_acyl_trans"/>
</dbReference>
<dbReference type="Gene3D" id="3.30.559.10">
    <property type="entry name" value="Chloramphenicol acetyltransferase-like domain"/>
    <property type="match status" value="2"/>
</dbReference>
<evidence type="ECO:0000256" key="2">
    <source>
        <dbReference type="ARBA" id="ARBA00022679"/>
    </source>
</evidence>
<keyword evidence="2" id="KW-0808">Transferase</keyword>
<dbReference type="GO" id="GO:0006635">
    <property type="term" value="P:fatty acid beta-oxidation"/>
    <property type="evidence" value="ECO:0007669"/>
    <property type="project" value="TreeGrafter"/>
</dbReference>
<dbReference type="Gene3D" id="3.30.559.70">
    <property type="entry name" value="Choline/Carnitine o-acyltransferase, domain 2"/>
    <property type="match status" value="1"/>
</dbReference>
<dbReference type="Ensembl" id="ENSEBUT00000002876.1">
    <property type="protein sequence ID" value="ENSEBUP00000002521.1"/>
    <property type="gene ID" value="ENSEBUG00000001885.1"/>
</dbReference>
<evidence type="ECO:0000256" key="1">
    <source>
        <dbReference type="ARBA" id="ARBA00005232"/>
    </source>
</evidence>
<dbReference type="PANTHER" id="PTHR22589">
    <property type="entry name" value="CARNITINE O-ACYLTRANSFERASE"/>
    <property type="match status" value="1"/>
</dbReference>
<feature type="signal peptide" evidence="5">
    <location>
        <begin position="1"/>
        <end position="16"/>
    </location>
</feature>
<keyword evidence="8" id="KW-1185">Reference proteome</keyword>
<name>A0A8C4PWY3_EPTBU</name>
<keyword evidence="5" id="KW-0732">Signal</keyword>
<sequence>FVALLLLQLWADYIQTFLCCRLPVPRLEDTIRRYLRAQHVLLDDEAYRRTEQFCRSFEHGEGQLLQDELLAYDKENQHTSYPTAFVLDQLLNDRESLLITNVSVDMELTPGSQLVCATNLIVSFGRFHCSLKAGLLTPAESGGLAHRHGAGFVSGTSPKSYLMCMSQLNRLFGTTRIPQESRDELQTILGTRHFVVLHKGYIYICNLLDDSGYILPASTIMANLHHILSDSRPPVQFPVANLTAERRDIWARLRKQLQDQGHGLALSLIESALFCLCLDDQDLKEDGKQLFFGCGGNRWFDKSVQVIVGKDGVTGIQTEHSWCNGMMVMYLINMITKDIQNRPAVTHENSVMYLEPATDVQRLVFDLDSSLQTAVVTARHNFQKMSASASFYCLEFREYGSNFLKGCGVSPDSIVQLALQLAFTRMYGHHAVMVTSCSTGTFLHGRTETFRTATTEALECCTVFCADSPRHGLHRTTLLRKLIEATSQKHKQLILEAATVGNSQCGEKAASRKYCF</sequence>
<feature type="domain" description="Choline/carnitine acyltransferase" evidence="6">
    <location>
        <begin position="22"/>
        <end position="499"/>
    </location>
</feature>
<dbReference type="Pfam" id="PF00755">
    <property type="entry name" value="Carn_acyltransf"/>
    <property type="match status" value="1"/>
</dbReference>